<comment type="caution">
    <text evidence="4">The sequence shown here is derived from an EMBL/GenBank/DDBJ whole genome shotgun (WGS) entry which is preliminary data.</text>
</comment>
<dbReference type="SUPFAM" id="SSF48208">
    <property type="entry name" value="Six-hairpin glycosidases"/>
    <property type="match status" value="1"/>
</dbReference>
<dbReference type="GO" id="GO:0016787">
    <property type="term" value="F:hydrolase activity"/>
    <property type="evidence" value="ECO:0007669"/>
    <property type="project" value="UniProtKB-KW"/>
</dbReference>
<dbReference type="InterPro" id="IPR050883">
    <property type="entry name" value="PNGase"/>
</dbReference>
<feature type="domain" description="Glycosyl hydrolase family 92 N-terminal" evidence="3">
    <location>
        <begin position="177"/>
        <end position="376"/>
    </location>
</feature>
<dbReference type="PANTHER" id="PTHR12143:SF43">
    <property type="entry name" value="PUTATIVE-RELATED"/>
    <property type="match status" value="1"/>
</dbReference>
<feature type="domain" description="Glycosyl hydrolase family 92" evidence="2">
    <location>
        <begin position="411"/>
        <end position="907"/>
    </location>
</feature>
<name>A0ABW4PZG4_9MICO</name>
<feature type="region of interest" description="Disordered" evidence="1">
    <location>
        <begin position="921"/>
        <end position="952"/>
    </location>
</feature>
<reference evidence="5" key="1">
    <citation type="journal article" date="2019" name="Int. J. Syst. Evol. Microbiol.">
        <title>The Global Catalogue of Microorganisms (GCM) 10K type strain sequencing project: providing services to taxonomists for standard genome sequencing and annotation.</title>
        <authorList>
            <consortium name="The Broad Institute Genomics Platform"/>
            <consortium name="The Broad Institute Genome Sequencing Center for Infectious Disease"/>
            <person name="Wu L."/>
            <person name="Ma J."/>
        </authorList>
    </citation>
    <scope>NUCLEOTIDE SEQUENCE [LARGE SCALE GENOMIC DNA]</scope>
    <source>
        <strain evidence="5">JCM 11650</strain>
    </source>
</reference>
<feature type="compositionally biased region" description="Basic and acidic residues" evidence="1">
    <location>
        <begin position="942"/>
        <end position="952"/>
    </location>
</feature>
<keyword evidence="5" id="KW-1185">Reference proteome</keyword>
<proteinExistence type="predicted"/>
<dbReference type="Gene3D" id="1.20.1050.60">
    <property type="entry name" value="alpha-1,2-mannosidase"/>
    <property type="match status" value="1"/>
</dbReference>
<evidence type="ECO:0000313" key="5">
    <source>
        <dbReference type="Proteomes" id="UP001597280"/>
    </source>
</evidence>
<dbReference type="Pfam" id="PF17678">
    <property type="entry name" value="Glyco_hydro_92N"/>
    <property type="match status" value="1"/>
</dbReference>
<evidence type="ECO:0000259" key="2">
    <source>
        <dbReference type="Pfam" id="PF07971"/>
    </source>
</evidence>
<keyword evidence="4" id="KW-0378">Hydrolase</keyword>
<dbReference type="RefSeq" id="WP_137770247.1">
    <property type="nucleotide sequence ID" value="NZ_BAAAIS010000002.1"/>
</dbReference>
<evidence type="ECO:0000259" key="3">
    <source>
        <dbReference type="Pfam" id="PF17678"/>
    </source>
</evidence>
<dbReference type="PANTHER" id="PTHR12143">
    <property type="entry name" value="PEPTIDE N-GLYCANASE PNGASE -RELATED"/>
    <property type="match status" value="1"/>
</dbReference>
<dbReference type="Gene3D" id="1.20.1610.10">
    <property type="entry name" value="alpha-1,2-mannosidases domains"/>
    <property type="match status" value="1"/>
</dbReference>
<dbReference type="NCBIfam" id="TIGR01180">
    <property type="entry name" value="aman2_put"/>
    <property type="match status" value="1"/>
</dbReference>
<dbReference type="InterPro" id="IPR041371">
    <property type="entry name" value="GH92_N"/>
</dbReference>
<dbReference type="Proteomes" id="UP001597280">
    <property type="component" value="Unassembled WGS sequence"/>
</dbReference>
<dbReference type="Gene3D" id="2.70.98.10">
    <property type="match status" value="1"/>
</dbReference>
<dbReference type="Gene3D" id="3.30.2080.10">
    <property type="entry name" value="GH92 mannosidase domain"/>
    <property type="match status" value="1"/>
</dbReference>
<evidence type="ECO:0000256" key="1">
    <source>
        <dbReference type="SAM" id="MobiDB-lite"/>
    </source>
</evidence>
<protein>
    <submittedName>
        <fullName evidence="4">GH92 family glycosyl hydrolase</fullName>
    </submittedName>
</protein>
<dbReference type="InterPro" id="IPR012939">
    <property type="entry name" value="Glyco_hydro_92"/>
</dbReference>
<sequence>MIVTVDAGPQGTPTSRDGAGFLAPTALAYRLAPGERAEAPLPAQDGVESIVGRRIAPGDVLRTYLFPALDEAQTWGATHVAIDLELDDGTRLSALDPRDQHGTPATASGLGEGRILYADQWNDVQVDLAAAAGRTITGVLLAADAPAGGDPELRGWIDGPYLGPLPADPPLDDPVAWVDTRRGTYASGDFSRGNNLPLTAWPNGFAFFTPMTDARTRRWVYEYHRRNGADNRPRLEGLGISHQPSPWMGDRAQFLLMPLDADAADASPAARALGFSHADEVARPDLYAVTLDGAHTLRLAPTDHGAVIEVGAPAGPAPRLLLEGVDEHSRVLTEDAVGRGLVRAWVDSGIDEGFARADGTTRMFVRAELDPAPVAVEPAPGATPGAAVLRFAEGTTAVTVRWVTSFVGQEQAERTFARELAGRTLEQVREAAHSAWTERLSVIEVPEATPPQRRTLTGSLYRLNLYPNSHWEDAGEEGAPRPVHASPVLPVLGEASDDATNAQIVDGRMAVNHGFWDTYRTAWPAYALLYPELAAQLADDFVQQHREGGWIARWSAPGYADCMTGTSSDISFADLQVKGVPLPDPLATYEAGLRNATVTPSAGEVGRRGGERSVFTGYVDTDTEESVSWALEAHINDAGLAAQAELLAAGPALPEARRREIREEAAYLRARSANYPLLFDPAVGFFQGRRADGAVAQTPEEFDPLSWGGDFTETDGWNFAFHVPHDGEGLASLYGGRDGLRAKLEEFFATPERADRKGTYGHAIHEMDEARAVRMGQFGMSNQPSHHIPFLFHHAGAPERAMEVVREVQRRLFVGEQIGQGYPGDEDNGEMSAWWLLTALGLYPLQLGTPRYHLVAPLFAQARVRPLGGEAFTVTATGQAPDHPFVTAMTVRGQDHPQAWIEHGDLRGEIAMALAGEPAGWGEVPPSPTAPGRSPRPLLDLLPRDGADPLLDDDSRTEVELTGAEPAGADKITIVLPELEEPSAARFLTLTSGAEEGADPIAWRLEISSDGAAWELLDAREGLTFPWRRQTRPFALPEHAPVAHHRIVLRGTGAAVRLAQAELLA</sequence>
<dbReference type="Pfam" id="PF07971">
    <property type="entry name" value="Glyco_hydro_92"/>
    <property type="match status" value="1"/>
</dbReference>
<gene>
    <name evidence="4" type="ORF">ACFSDA_10610</name>
</gene>
<dbReference type="InterPro" id="IPR008928">
    <property type="entry name" value="6-hairpin_glycosidase_sf"/>
</dbReference>
<feature type="compositionally biased region" description="Low complexity" evidence="1">
    <location>
        <begin position="931"/>
        <end position="941"/>
    </location>
</feature>
<dbReference type="InterPro" id="IPR014718">
    <property type="entry name" value="GH-type_carb-bd"/>
</dbReference>
<evidence type="ECO:0000313" key="4">
    <source>
        <dbReference type="EMBL" id="MFD1835524.1"/>
    </source>
</evidence>
<accession>A0ABW4PZG4</accession>
<dbReference type="InterPro" id="IPR005887">
    <property type="entry name" value="GH92_a_mannosidase_put"/>
</dbReference>
<organism evidence="4 5">
    <name type="scientific">Brachybacterium rhamnosum</name>
    <dbReference type="NCBI Taxonomy" id="173361"/>
    <lineage>
        <taxon>Bacteria</taxon>
        <taxon>Bacillati</taxon>
        <taxon>Actinomycetota</taxon>
        <taxon>Actinomycetes</taxon>
        <taxon>Micrococcales</taxon>
        <taxon>Dermabacteraceae</taxon>
        <taxon>Brachybacterium</taxon>
    </lineage>
</organism>
<dbReference type="EMBL" id="JBHUFL010000002">
    <property type="protein sequence ID" value="MFD1835524.1"/>
    <property type="molecule type" value="Genomic_DNA"/>
</dbReference>